<dbReference type="PANTHER" id="PTHR33540">
    <property type="entry name" value="TRNA THREONYLCARBAMOYLADENOSINE BIOSYNTHESIS PROTEIN TSAE"/>
    <property type="match status" value="1"/>
</dbReference>
<dbReference type="InterPro" id="IPR027417">
    <property type="entry name" value="P-loop_NTPase"/>
</dbReference>
<keyword evidence="8" id="KW-0067">ATP-binding</keyword>
<accession>A0A931HCV5</accession>
<dbReference type="InterPro" id="IPR003442">
    <property type="entry name" value="T6A_TsaE"/>
</dbReference>
<evidence type="ECO:0000256" key="3">
    <source>
        <dbReference type="ARBA" id="ARBA00019010"/>
    </source>
</evidence>
<dbReference type="AlphaFoldDB" id="A0A931HCV5"/>
<dbReference type="Pfam" id="PF02367">
    <property type="entry name" value="TsaE"/>
    <property type="match status" value="1"/>
</dbReference>
<reference evidence="11" key="1">
    <citation type="submission" date="2020-11" db="EMBL/GenBank/DDBJ databases">
        <title>Novosphingobium aureum sp. nov., a marine bacterium isolated from sediment of a salt flat.</title>
        <authorList>
            <person name="Yoo Y."/>
            <person name="Kim J.-J."/>
        </authorList>
    </citation>
    <scope>NUCLEOTIDE SEQUENCE</scope>
    <source>
        <strain evidence="11">YJ-S2-02</strain>
    </source>
</reference>
<dbReference type="Gene3D" id="3.40.50.300">
    <property type="entry name" value="P-loop containing nucleotide triphosphate hydrolases"/>
    <property type="match status" value="1"/>
</dbReference>
<evidence type="ECO:0000256" key="1">
    <source>
        <dbReference type="ARBA" id="ARBA00004496"/>
    </source>
</evidence>
<dbReference type="Proteomes" id="UP000617634">
    <property type="component" value="Unassembled WGS sequence"/>
</dbReference>
<protein>
    <recommendedName>
        <fullName evidence="3">tRNA threonylcarbamoyladenosine biosynthesis protein TsaE</fullName>
    </recommendedName>
    <alternativeName>
        <fullName evidence="10">t(6)A37 threonylcarbamoyladenosine biosynthesis protein TsaE</fullName>
    </alternativeName>
</protein>
<evidence type="ECO:0000256" key="4">
    <source>
        <dbReference type="ARBA" id="ARBA00022490"/>
    </source>
</evidence>
<evidence type="ECO:0000256" key="9">
    <source>
        <dbReference type="ARBA" id="ARBA00022842"/>
    </source>
</evidence>
<comment type="similarity">
    <text evidence="2">Belongs to the TsaE family.</text>
</comment>
<comment type="caution">
    <text evidence="11">The sequence shown here is derived from an EMBL/GenBank/DDBJ whole genome shotgun (WGS) entry which is preliminary data.</text>
</comment>
<evidence type="ECO:0000256" key="5">
    <source>
        <dbReference type="ARBA" id="ARBA00022694"/>
    </source>
</evidence>
<dbReference type="EMBL" id="JADZGI010000001">
    <property type="protein sequence ID" value="MBH0113742.1"/>
    <property type="molecule type" value="Genomic_DNA"/>
</dbReference>
<organism evidence="11 12">
    <name type="scientific">Novosphingobium aureum</name>
    <dbReference type="NCBI Taxonomy" id="2792964"/>
    <lineage>
        <taxon>Bacteria</taxon>
        <taxon>Pseudomonadati</taxon>
        <taxon>Pseudomonadota</taxon>
        <taxon>Alphaproteobacteria</taxon>
        <taxon>Sphingomonadales</taxon>
        <taxon>Sphingomonadaceae</taxon>
        <taxon>Novosphingobium</taxon>
    </lineage>
</organism>
<dbReference type="GO" id="GO:0005737">
    <property type="term" value="C:cytoplasm"/>
    <property type="evidence" value="ECO:0007669"/>
    <property type="project" value="UniProtKB-SubCell"/>
</dbReference>
<gene>
    <name evidence="11" type="primary">tsaE</name>
    <name evidence="11" type="ORF">I5E68_12370</name>
</gene>
<keyword evidence="7" id="KW-0547">Nucleotide-binding</keyword>
<dbReference type="RefSeq" id="WP_197164833.1">
    <property type="nucleotide sequence ID" value="NZ_JADZGI010000001.1"/>
</dbReference>
<evidence type="ECO:0000256" key="2">
    <source>
        <dbReference type="ARBA" id="ARBA00007599"/>
    </source>
</evidence>
<evidence type="ECO:0000313" key="12">
    <source>
        <dbReference type="Proteomes" id="UP000617634"/>
    </source>
</evidence>
<keyword evidence="5" id="KW-0819">tRNA processing</keyword>
<dbReference type="SUPFAM" id="SSF52540">
    <property type="entry name" value="P-loop containing nucleoside triphosphate hydrolases"/>
    <property type="match status" value="1"/>
</dbReference>
<evidence type="ECO:0000256" key="10">
    <source>
        <dbReference type="ARBA" id="ARBA00032441"/>
    </source>
</evidence>
<evidence type="ECO:0000256" key="7">
    <source>
        <dbReference type="ARBA" id="ARBA00022741"/>
    </source>
</evidence>
<keyword evidence="9" id="KW-0460">Magnesium</keyword>
<evidence type="ECO:0000256" key="6">
    <source>
        <dbReference type="ARBA" id="ARBA00022723"/>
    </source>
</evidence>
<name>A0A931HCV5_9SPHN</name>
<evidence type="ECO:0000256" key="8">
    <source>
        <dbReference type="ARBA" id="ARBA00022840"/>
    </source>
</evidence>
<sequence>MTLVQLPDLAAMERLGKKIAAALRPGDVVALEGGLGAGKTTLARAIIAGLGHEGEVPSPSFAIIEPYDPGLDGSGVRLPLVHADFYRLAHPDEAMEIGLDDYREGAALIAEWPDHAGGFAHEPACLSVRLEFAGDEGAAGRIAIVEGGPDWLGREPR</sequence>
<proteinExistence type="inferred from homology"/>
<comment type="subcellular location">
    <subcellularLocation>
        <location evidence="1">Cytoplasm</location>
    </subcellularLocation>
</comment>
<dbReference type="GO" id="GO:0005524">
    <property type="term" value="F:ATP binding"/>
    <property type="evidence" value="ECO:0007669"/>
    <property type="project" value="UniProtKB-KW"/>
</dbReference>
<keyword evidence="4" id="KW-0963">Cytoplasm</keyword>
<dbReference type="PANTHER" id="PTHR33540:SF2">
    <property type="entry name" value="TRNA THREONYLCARBAMOYLADENOSINE BIOSYNTHESIS PROTEIN TSAE"/>
    <property type="match status" value="1"/>
</dbReference>
<dbReference type="GO" id="GO:0046872">
    <property type="term" value="F:metal ion binding"/>
    <property type="evidence" value="ECO:0007669"/>
    <property type="project" value="UniProtKB-KW"/>
</dbReference>
<evidence type="ECO:0000313" key="11">
    <source>
        <dbReference type="EMBL" id="MBH0113742.1"/>
    </source>
</evidence>
<keyword evidence="6" id="KW-0479">Metal-binding</keyword>
<dbReference type="NCBIfam" id="TIGR00150">
    <property type="entry name" value="T6A_YjeE"/>
    <property type="match status" value="1"/>
</dbReference>
<dbReference type="GO" id="GO:0002949">
    <property type="term" value="P:tRNA threonylcarbamoyladenosine modification"/>
    <property type="evidence" value="ECO:0007669"/>
    <property type="project" value="InterPro"/>
</dbReference>
<keyword evidence="12" id="KW-1185">Reference proteome</keyword>